<feature type="transmembrane region" description="Helical" evidence="1">
    <location>
        <begin position="246"/>
        <end position="266"/>
    </location>
</feature>
<keyword evidence="1" id="KW-0472">Membrane</keyword>
<keyword evidence="1" id="KW-1133">Transmembrane helix</keyword>
<organism evidence="2">
    <name type="scientific">uncultured Pseudonocardia sp</name>
    <dbReference type="NCBI Taxonomy" id="211455"/>
    <lineage>
        <taxon>Bacteria</taxon>
        <taxon>Bacillati</taxon>
        <taxon>Actinomycetota</taxon>
        <taxon>Actinomycetes</taxon>
        <taxon>Pseudonocardiales</taxon>
        <taxon>Pseudonocardiaceae</taxon>
        <taxon>Pseudonocardia</taxon>
        <taxon>environmental samples</taxon>
    </lineage>
</organism>
<feature type="transmembrane region" description="Helical" evidence="1">
    <location>
        <begin position="388"/>
        <end position="411"/>
    </location>
</feature>
<dbReference type="InterPro" id="IPR046671">
    <property type="entry name" value="DUF6541"/>
</dbReference>
<feature type="transmembrane region" description="Helical" evidence="1">
    <location>
        <begin position="330"/>
        <end position="349"/>
    </location>
</feature>
<feature type="transmembrane region" description="Helical" evidence="1">
    <location>
        <begin position="163"/>
        <end position="183"/>
    </location>
</feature>
<reference evidence="2" key="1">
    <citation type="submission" date="2020-02" db="EMBL/GenBank/DDBJ databases">
        <authorList>
            <person name="Meier V. D."/>
        </authorList>
    </citation>
    <scope>NUCLEOTIDE SEQUENCE</scope>
    <source>
        <strain evidence="2">AVDCRST_MAG66</strain>
    </source>
</reference>
<dbReference type="EMBL" id="CADCUS010000340">
    <property type="protein sequence ID" value="CAA9415625.1"/>
    <property type="molecule type" value="Genomic_DNA"/>
</dbReference>
<feature type="transmembrane region" description="Helical" evidence="1">
    <location>
        <begin position="134"/>
        <end position="156"/>
    </location>
</feature>
<dbReference type="Pfam" id="PF20176">
    <property type="entry name" value="DUF6541"/>
    <property type="match status" value="1"/>
</dbReference>
<keyword evidence="1" id="KW-0812">Transmembrane</keyword>
<accession>A0A6J4PGJ8</accession>
<gene>
    <name evidence="2" type="ORF">AVDCRST_MAG66-2297</name>
</gene>
<proteinExistence type="predicted"/>
<evidence type="ECO:0000313" key="2">
    <source>
        <dbReference type="EMBL" id="CAA9415625.1"/>
    </source>
</evidence>
<dbReference type="AlphaFoldDB" id="A0A6J4PGJ8"/>
<feature type="transmembrane region" description="Helical" evidence="1">
    <location>
        <begin position="224"/>
        <end position="240"/>
    </location>
</feature>
<evidence type="ECO:0000256" key="1">
    <source>
        <dbReference type="SAM" id="Phobius"/>
    </source>
</evidence>
<name>A0A6J4PGJ8_9PSEU</name>
<sequence length="608" mass="62110">TRPGRAVVIPALALVVAVARVLLPRARGGRAAAPSAVAPDGTPVALAVLGGFAVALVVVVVTVVDGMELPTAVSQTYDAVFHYSAVASILAERDASSLTLGTLTSPGAEAAFYPAAWHDLVSIVVLSSAATVPVASNAVATVVAGVVWPLSCVALVRVLVGPSWSALAATPVVAVGFIAYPWSLLSFGVLWPNLIGLSLVPAVLATVLVVIGTGAPGSLTRPRAALLLPVLVVGLGLGHPNTVFSLAVLAAFPVAGAAALLLFRMFRAGRRTVAVLLGLAGTAAVATAVHVLLTSSVFDDVRAFDWPAFATPPDAIREVALGATNGRPPAWIIAVLVLIGAATCWRPGYRWLVPAHLATGALYVLAASSESEVAAALTGFWYNDSYRLAAMLPITGVPLAVLGLAAVGWVLHRAVPLARASPGVLTALAAVAVLVGSGGLYTRTHASVVDDAYTVLPPGKPQLLDAAERTFFDQVAALVPPDAVVAQNPWTGSPLLWALTGREVLFPHLTGNWTSDQASLARSLNQIAGRPAVCEVADRLDVAYLLVGAVDFWPGDPRANGYPGLADPGTGQGFRLVAADGSGNALYEITGCGTTLLEETGSTAPTAR</sequence>
<feature type="transmembrane region" description="Helical" evidence="1">
    <location>
        <begin position="6"/>
        <end position="23"/>
    </location>
</feature>
<feature type="non-terminal residue" evidence="2">
    <location>
        <position position="1"/>
    </location>
</feature>
<protein>
    <submittedName>
        <fullName evidence="2">Uncharacterized protein</fullName>
    </submittedName>
</protein>
<feature type="transmembrane region" description="Helical" evidence="1">
    <location>
        <begin position="273"/>
        <end position="293"/>
    </location>
</feature>
<feature type="transmembrane region" description="Helical" evidence="1">
    <location>
        <begin position="423"/>
        <end position="441"/>
    </location>
</feature>
<feature type="transmembrane region" description="Helical" evidence="1">
    <location>
        <begin position="189"/>
        <end position="212"/>
    </location>
</feature>
<feature type="transmembrane region" description="Helical" evidence="1">
    <location>
        <begin position="44"/>
        <end position="64"/>
    </location>
</feature>